<name>A0AAV4RAM0_9ARAC</name>
<gene>
    <name evidence="1" type="ORF">CDAR_436241</name>
</gene>
<protein>
    <submittedName>
        <fullName evidence="1">Uncharacterized protein</fullName>
    </submittedName>
</protein>
<accession>A0AAV4RAM0</accession>
<dbReference type="AlphaFoldDB" id="A0AAV4RAM0"/>
<proteinExistence type="predicted"/>
<evidence type="ECO:0000313" key="1">
    <source>
        <dbReference type="EMBL" id="GIY17477.1"/>
    </source>
</evidence>
<dbReference type="Proteomes" id="UP001054837">
    <property type="component" value="Unassembled WGS sequence"/>
</dbReference>
<sequence>MVFKIKPCFKINSHNLRFLSHGKHTSETGTGFPESKYFLPHNQPNYYFDHNQPAYNPLPHNQPAEFFLIRGDLDYRVHLPRHTVRKLDVSFKRRGPRILFST</sequence>
<organism evidence="1 2">
    <name type="scientific">Caerostris darwini</name>
    <dbReference type="NCBI Taxonomy" id="1538125"/>
    <lineage>
        <taxon>Eukaryota</taxon>
        <taxon>Metazoa</taxon>
        <taxon>Ecdysozoa</taxon>
        <taxon>Arthropoda</taxon>
        <taxon>Chelicerata</taxon>
        <taxon>Arachnida</taxon>
        <taxon>Araneae</taxon>
        <taxon>Araneomorphae</taxon>
        <taxon>Entelegynae</taxon>
        <taxon>Araneoidea</taxon>
        <taxon>Araneidae</taxon>
        <taxon>Caerostris</taxon>
    </lineage>
</organism>
<dbReference type="EMBL" id="BPLQ01005805">
    <property type="protein sequence ID" value="GIY17477.1"/>
    <property type="molecule type" value="Genomic_DNA"/>
</dbReference>
<reference evidence="1 2" key="1">
    <citation type="submission" date="2021-06" db="EMBL/GenBank/DDBJ databases">
        <title>Caerostris darwini draft genome.</title>
        <authorList>
            <person name="Kono N."/>
            <person name="Arakawa K."/>
        </authorList>
    </citation>
    <scope>NUCLEOTIDE SEQUENCE [LARGE SCALE GENOMIC DNA]</scope>
</reference>
<evidence type="ECO:0000313" key="2">
    <source>
        <dbReference type="Proteomes" id="UP001054837"/>
    </source>
</evidence>
<comment type="caution">
    <text evidence="1">The sequence shown here is derived from an EMBL/GenBank/DDBJ whole genome shotgun (WGS) entry which is preliminary data.</text>
</comment>
<keyword evidence="2" id="KW-1185">Reference proteome</keyword>